<evidence type="ECO:0000313" key="6">
    <source>
        <dbReference type="Proteomes" id="UP000243686"/>
    </source>
</evidence>
<feature type="repeat" description="ANK" evidence="3">
    <location>
        <begin position="1070"/>
        <end position="1092"/>
    </location>
</feature>
<keyword evidence="6" id="KW-1185">Reference proteome</keyword>
<keyword evidence="1" id="KW-0677">Repeat</keyword>
<dbReference type="EMBL" id="KV907037">
    <property type="protein sequence ID" value="OON13884.1"/>
    <property type="molecule type" value="Genomic_DNA"/>
</dbReference>
<feature type="repeat" description="ANK" evidence="3">
    <location>
        <begin position="549"/>
        <end position="581"/>
    </location>
</feature>
<feature type="repeat" description="ANK" evidence="3">
    <location>
        <begin position="933"/>
        <end position="955"/>
    </location>
</feature>
<keyword evidence="2 3" id="KW-0040">ANK repeat</keyword>
<dbReference type="Pfam" id="PF13637">
    <property type="entry name" value="Ank_4"/>
    <property type="match status" value="2"/>
</dbReference>
<dbReference type="SMART" id="SM00248">
    <property type="entry name" value="ANK"/>
    <property type="match status" value="26"/>
</dbReference>
<feature type="repeat" description="ANK" evidence="3">
    <location>
        <begin position="167"/>
        <end position="199"/>
    </location>
</feature>
<dbReference type="Pfam" id="PF12796">
    <property type="entry name" value="Ank_2"/>
    <property type="match status" value="6"/>
</dbReference>
<feature type="repeat" description="ANK" evidence="3">
    <location>
        <begin position="850"/>
        <end position="872"/>
    </location>
</feature>
<feature type="repeat" description="ANK" evidence="3">
    <location>
        <begin position="1305"/>
        <end position="1337"/>
    </location>
</feature>
<feature type="compositionally biased region" description="Low complexity" evidence="4">
    <location>
        <begin position="302"/>
        <end position="316"/>
    </location>
</feature>
<accession>A0A1S8WHI9</accession>
<dbReference type="PRINTS" id="PR01415">
    <property type="entry name" value="ANKYRIN"/>
</dbReference>
<evidence type="ECO:0000313" key="5">
    <source>
        <dbReference type="EMBL" id="OON13884.1"/>
    </source>
</evidence>
<dbReference type="PROSITE" id="PS50088">
    <property type="entry name" value="ANK_REPEAT"/>
    <property type="match status" value="14"/>
</dbReference>
<dbReference type="PANTHER" id="PTHR24126">
    <property type="entry name" value="ANKYRIN REPEAT, PH AND SEC7 DOMAIN CONTAINING PROTEIN SECG-RELATED"/>
    <property type="match status" value="1"/>
</dbReference>
<feature type="repeat" description="ANK" evidence="3">
    <location>
        <begin position="437"/>
        <end position="469"/>
    </location>
</feature>
<evidence type="ECO:0000256" key="1">
    <source>
        <dbReference type="ARBA" id="ARBA00022737"/>
    </source>
</evidence>
<feature type="repeat" description="ANK" evidence="3">
    <location>
        <begin position="233"/>
        <end position="265"/>
    </location>
</feature>
<feature type="repeat" description="ANK" evidence="3">
    <location>
        <begin position="266"/>
        <end position="298"/>
    </location>
</feature>
<dbReference type="Gene3D" id="1.25.40.20">
    <property type="entry name" value="Ankyrin repeat-containing domain"/>
    <property type="match status" value="8"/>
</dbReference>
<feature type="repeat" description="ANK" evidence="3">
    <location>
        <begin position="404"/>
        <end position="436"/>
    </location>
</feature>
<name>A0A1S8WHI9_OPIVI</name>
<feature type="repeat" description="ANK" evidence="3">
    <location>
        <begin position="98"/>
        <end position="130"/>
    </location>
</feature>
<proteinExistence type="predicted"/>
<feature type="repeat" description="ANK" evidence="3">
    <location>
        <begin position="200"/>
        <end position="232"/>
    </location>
</feature>
<evidence type="ECO:0000256" key="2">
    <source>
        <dbReference type="ARBA" id="ARBA00023043"/>
    </source>
</evidence>
<protein>
    <submittedName>
        <fullName evidence="5">Ankyrin repeat protein</fullName>
    </submittedName>
</protein>
<dbReference type="InterPro" id="IPR036770">
    <property type="entry name" value="Ankyrin_rpt-contain_sf"/>
</dbReference>
<feature type="region of interest" description="Disordered" evidence="4">
    <location>
        <begin position="1432"/>
        <end position="1464"/>
    </location>
</feature>
<feature type="repeat" description="ANK" evidence="3">
    <location>
        <begin position="65"/>
        <end position="97"/>
    </location>
</feature>
<organism evidence="5 6">
    <name type="scientific">Opisthorchis viverrini</name>
    <name type="common">Southeast Asian liver fluke</name>
    <dbReference type="NCBI Taxonomy" id="6198"/>
    <lineage>
        <taxon>Eukaryota</taxon>
        <taxon>Metazoa</taxon>
        <taxon>Spiralia</taxon>
        <taxon>Lophotrochozoa</taxon>
        <taxon>Platyhelminthes</taxon>
        <taxon>Trematoda</taxon>
        <taxon>Digenea</taxon>
        <taxon>Opisthorchiida</taxon>
        <taxon>Opisthorchiata</taxon>
        <taxon>Opisthorchiidae</taxon>
        <taxon>Opisthorchis</taxon>
    </lineage>
</organism>
<feature type="region of interest" description="Disordered" evidence="4">
    <location>
        <begin position="299"/>
        <end position="323"/>
    </location>
</feature>
<dbReference type="Proteomes" id="UP000243686">
    <property type="component" value="Unassembled WGS sequence"/>
</dbReference>
<evidence type="ECO:0000256" key="3">
    <source>
        <dbReference type="PROSITE-ProRule" id="PRU00023"/>
    </source>
</evidence>
<dbReference type="SUPFAM" id="SSF48403">
    <property type="entry name" value="Ankyrin repeat"/>
    <property type="match status" value="5"/>
</dbReference>
<reference evidence="5 6" key="1">
    <citation type="submission" date="2015-03" db="EMBL/GenBank/DDBJ databases">
        <title>Draft genome of the nematode, Opisthorchis viverrini.</title>
        <authorList>
            <person name="Mitreva M."/>
        </authorList>
    </citation>
    <scope>NUCLEOTIDE SEQUENCE [LARGE SCALE GENOMIC DNA]</scope>
    <source>
        <strain evidence="5">Khon Kaen</strain>
    </source>
</reference>
<dbReference type="InterPro" id="IPR002110">
    <property type="entry name" value="Ankyrin_rpt"/>
</dbReference>
<sequence>MSVDTYDEDLTGLLLLAAKFGMLQTSNELIQAIFRGNYDDCVRLLDPESANYQVCFRGFVIQDAQKQSVLHAAAHCSDARVTQLLLQEGARVNTKDARWLTALHRACACNAVDVVKILLAHGADRNARDKAWQTPLHVAASNASLECIQLLFGPSESMINVNASDRMGHSPLHHAVYGGHTQVVRFLLEKGASVNAFDKRDRRAMHWAAVCGHAEVVEVLHQFGAEVNCRDKDQYTPLHAAAALGCVNTVKALIELGAEMLPTTAQGNTPLHIACLNGREEVVELLLEAIANAALQPASKCSPSMDAPSSDSSPVSQETPTQDPGFEATLAAVNMISEPGHFTPIHLAVTSTGGAYCLRLLLNAATPRITLASASNGNSLLATSTQSSRRSRCLAGLEIPGGEDGSHPLHMAALHGRFDRAELLLNHGAVVDARDRWGNTALHIAADRGHELFILSMIRAGCRWDVRGHGGATALHRAALSGFQACLFRLIAAALTDLVGEDKVNSILNDSRDIHKSREQLDIVDVSRFGDSPEIIARLAEIMQLKDSYGRTLVHAAALGANMDCVKLVLLSGGDPFAIDQYGRTPLHYAVASCAFAVRPPMSGSPLSPGVTSLSPGSSLSPIASPLNSAPWYYRANAIADAVSASLVFLKLGAKADVQDNSGCTPLHLASAYDTTGQLVKHLLSPLAGIFALASWPPASEDLAGEEFSGRVVDSTTTCGLSSGEPIYSPLHIAVSCGNIQAVKLLLGACPTELLHCYTIGSCGSSAMDLRSVGNHSVTSSPSPFLLAALRGNDQIMKMLLDAWTRSKVYETRKGEPTHTQCDLSRKHGIAVLDRYESRALPPGRVVDSGGHTCLHLAANAGHSHICRLLLNSRNVTGTLLRAKDSVYRWHALHHAAAQGHADVVSLLLEYADSSSDWVSVGPTDFLYEVDEHGRTALMLAAQNNHPGVIRILLSSPNSRSCSHSRSNVQASEEPPTNCEVNAVDVYGRTALHRAVANGHAECVTLLLSHGADPTIRDFRQRQVLHMAVTGGKVTTLSLMLKHLIQQGKKQGEGPTSQAARDLLCPLDQYGFSPLHFAAYRGHLDCVQALLNVACYERLRGNVYTPMHCAVQQGHKECLVLLLNHFGRSYLSTKDAEGRTVLHIAAMSDQLECLEEVMRQMLDDLALCSPGSMTHGGILDSLPIDKLSPDKLLRLASFVGGTDNVGHTALMVAANVGATSCVEMLLSVHGSLRSKLANILPPQSSDTEGVNRESEKLSHILSPGYRDKDGRTALHHACSAPDDSAGLAILDRIEDESVIIQPDGSQRTALHLTIASGLVNLTEALISRGADFYSQDTEGRIPVLAAASSIRVANCLLISLAAMFPPIGGPVPENPFVRASGSLLSSNKLSRKSSCHTDDGRGQSVEKHVSMAHNSDTHRNILMSTPIADQANTLPNEVIEGDSSSSTPPLQGPSPYPGSESDFF</sequence>
<gene>
    <name evidence="5" type="ORF">X801_10334</name>
</gene>
<feature type="repeat" description="ANK" evidence="3">
    <location>
        <begin position="987"/>
        <end position="1019"/>
    </location>
</feature>
<dbReference type="Pfam" id="PF00023">
    <property type="entry name" value="Ank"/>
    <property type="match status" value="2"/>
</dbReference>
<evidence type="ECO:0000256" key="4">
    <source>
        <dbReference type="SAM" id="MobiDB-lite"/>
    </source>
</evidence>
<dbReference type="PROSITE" id="PS50297">
    <property type="entry name" value="ANK_REP_REGION"/>
    <property type="match status" value="12"/>
</dbReference>
<dbReference type="PANTHER" id="PTHR24126:SF14">
    <property type="entry name" value="ANK_REP_REGION DOMAIN-CONTAINING PROTEIN"/>
    <property type="match status" value="1"/>
</dbReference>